<dbReference type="SUPFAM" id="SSF52151">
    <property type="entry name" value="FabD/lysophospholipase-like"/>
    <property type="match status" value="1"/>
</dbReference>
<accession>A0A402D2I2</accession>
<dbReference type="GO" id="GO:0016042">
    <property type="term" value="P:lipid catabolic process"/>
    <property type="evidence" value="ECO:0007669"/>
    <property type="project" value="UniProtKB-UniRule"/>
</dbReference>
<dbReference type="OrthoDB" id="100834at2"/>
<feature type="active site" description="Proton acceptor" evidence="1">
    <location>
        <position position="281"/>
    </location>
</feature>
<gene>
    <name evidence="2" type="ORF">CCAX7_19940</name>
</gene>
<evidence type="ECO:0000313" key="2">
    <source>
        <dbReference type="EMBL" id="BDI29943.1"/>
    </source>
</evidence>
<dbReference type="GO" id="GO:0016787">
    <property type="term" value="F:hydrolase activity"/>
    <property type="evidence" value="ECO:0007669"/>
    <property type="project" value="UniProtKB-UniRule"/>
</dbReference>
<feature type="short sequence motif" description="DGA/G" evidence="1">
    <location>
        <begin position="281"/>
        <end position="283"/>
    </location>
</feature>
<keyword evidence="1" id="KW-0443">Lipid metabolism</keyword>
<dbReference type="Gene3D" id="3.40.1090.10">
    <property type="entry name" value="Cytosolic phospholipase A2 catalytic domain"/>
    <property type="match status" value="1"/>
</dbReference>
<dbReference type="RefSeq" id="WP_119323749.1">
    <property type="nucleotide sequence ID" value="NZ_AP025739.1"/>
</dbReference>
<evidence type="ECO:0000256" key="1">
    <source>
        <dbReference type="PROSITE-ProRule" id="PRU01161"/>
    </source>
</evidence>
<name>A0A402D2I2_9BACT</name>
<keyword evidence="1" id="KW-0378">Hydrolase</keyword>
<feature type="active site" description="Nucleophile" evidence="1">
    <location>
        <position position="63"/>
    </location>
</feature>
<keyword evidence="3" id="KW-1185">Reference proteome</keyword>
<dbReference type="Proteomes" id="UP000287394">
    <property type="component" value="Chromosome"/>
</dbReference>
<dbReference type="Pfam" id="PF01734">
    <property type="entry name" value="Patatin"/>
    <property type="match status" value="1"/>
</dbReference>
<organism evidence="2 3">
    <name type="scientific">Capsulimonas corticalis</name>
    <dbReference type="NCBI Taxonomy" id="2219043"/>
    <lineage>
        <taxon>Bacteria</taxon>
        <taxon>Bacillati</taxon>
        <taxon>Armatimonadota</taxon>
        <taxon>Armatimonadia</taxon>
        <taxon>Capsulimonadales</taxon>
        <taxon>Capsulimonadaceae</taxon>
        <taxon>Capsulimonas</taxon>
    </lineage>
</organism>
<reference evidence="2 3" key="1">
    <citation type="journal article" date="2019" name="Int. J. Syst. Evol. Microbiol.">
        <title>Capsulimonas corticalis gen. nov., sp. nov., an aerobic capsulated bacterium, of a novel bacterial order, Capsulimonadales ord. nov., of the class Armatimonadia of the phylum Armatimonadetes.</title>
        <authorList>
            <person name="Li J."/>
            <person name="Kudo C."/>
            <person name="Tonouchi A."/>
        </authorList>
    </citation>
    <scope>NUCLEOTIDE SEQUENCE [LARGE SCALE GENOMIC DNA]</scope>
    <source>
        <strain evidence="2 3">AX-7</strain>
    </source>
</reference>
<keyword evidence="1" id="KW-0442">Lipid degradation</keyword>
<dbReference type="InterPro" id="IPR016035">
    <property type="entry name" value="Acyl_Trfase/lysoPLipase"/>
</dbReference>
<dbReference type="KEGG" id="ccot:CCAX7_19940"/>
<comment type="caution">
    <text evidence="1">Lacks conserved residue(s) required for the propagation of feature annotation.</text>
</comment>
<dbReference type="EMBL" id="AP025739">
    <property type="protein sequence ID" value="BDI29943.1"/>
    <property type="molecule type" value="Genomic_DNA"/>
</dbReference>
<dbReference type="PROSITE" id="PS51635">
    <property type="entry name" value="PNPLA"/>
    <property type="match status" value="1"/>
</dbReference>
<sequence length="594" mass="65024">MARMDTTVARTHRFALSISGGISLGSYEAGVLTQLYRDLYDFNRNADIAGRARVAIDAVAGASAGSVTGLILSQGIALKVPPDKLEAAMRLCWVELLEIHNLLKSSQGAESVESLFTSAIFDDVVNGTLTIPPSKPEDPEEPIAFWITMTNLDGVPFVIDFNREGHAQATTALYALDYRDYVPFLISGDQIEMIEKRMVSGAGPDAGSDETWKDAVEAAKTSGAFPFAFPSHFQTRDLTAYPEYLKFREAVESNTLAKAAGEQDLHTTVGLPDKACFQFVDGGLFHNQPVGKCIDAVAYLNSRFPERDPDREENQKRAGRSFVIIEPEPQLPSDVERALTNSASAQAGPPLPLLPKILGSYFNTALYGDFQTAADTNKKIHALNEALQKLDTLGLPHDVTAPLKQQILKAVDLEDKTEITLQRIPHELPTSKRLACAFGGHFGGFFREDFRQADFITGKHESRQWFAEWLTLWLQEHGAAIFGDDRPITKEYTLSLLGAAPADPATEPIAPTGLTPLELAGSGWFPQPGANGKISGVARLAALTEDERSEILNLAEERGETLLEAWLNLPSLVVHPAAYILAHLFNNRWTKEPK</sequence>
<proteinExistence type="predicted"/>
<protein>
    <submittedName>
        <fullName evidence="2">Uncharacterized protein</fullName>
    </submittedName>
</protein>
<dbReference type="InterPro" id="IPR002641">
    <property type="entry name" value="PNPLA_dom"/>
</dbReference>
<feature type="short sequence motif" description="GXSXG" evidence="1">
    <location>
        <begin position="61"/>
        <end position="65"/>
    </location>
</feature>
<dbReference type="AlphaFoldDB" id="A0A402D2I2"/>
<evidence type="ECO:0000313" key="3">
    <source>
        <dbReference type="Proteomes" id="UP000287394"/>
    </source>
</evidence>